<dbReference type="InParanoid" id="A9B3X9"/>
<dbReference type="PROSITE" id="PS51257">
    <property type="entry name" value="PROKAR_LIPOPROTEIN"/>
    <property type="match status" value="1"/>
</dbReference>
<gene>
    <name evidence="2" type="ordered locus">Haur_3479</name>
</gene>
<name>A9B3X9_HERA2</name>
<dbReference type="KEGG" id="hau:Haur_3479"/>
<evidence type="ECO:0008006" key="4">
    <source>
        <dbReference type="Google" id="ProtNLM"/>
    </source>
</evidence>
<keyword evidence="3" id="KW-1185">Reference proteome</keyword>
<dbReference type="Proteomes" id="UP000000787">
    <property type="component" value="Chromosome"/>
</dbReference>
<dbReference type="BioCyc" id="HAUR316274:GHYA-3516-MONOMER"/>
<dbReference type="EMBL" id="CP000875">
    <property type="protein sequence ID" value="ABX06115.1"/>
    <property type="molecule type" value="Genomic_DNA"/>
</dbReference>
<proteinExistence type="predicted"/>
<dbReference type="eggNOG" id="COG5513">
    <property type="taxonomic scope" value="Bacteria"/>
</dbReference>
<sequence length="149" mass="15812">MRKGFLLLVLTSVLAACGTAESTPTTVPTATVAATPTTDSAAYPTPDLAQSEINPMMIESVAVSVKESMPPQVSVEINGMLNDGCTSFHEAKQSIDGNTIKIEVTTIRPKDAMCNQQISPFSTIIQIEGELKPGEYTILVNDVAEALKL</sequence>
<organism evidence="2 3">
    <name type="scientific">Herpetosiphon aurantiacus (strain ATCC 23779 / DSM 785 / 114-95)</name>
    <dbReference type="NCBI Taxonomy" id="316274"/>
    <lineage>
        <taxon>Bacteria</taxon>
        <taxon>Bacillati</taxon>
        <taxon>Chloroflexota</taxon>
        <taxon>Chloroflexia</taxon>
        <taxon>Herpetosiphonales</taxon>
        <taxon>Herpetosiphonaceae</taxon>
        <taxon>Herpetosiphon</taxon>
    </lineage>
</organism>
<feature type="chain" id="PRO_5002734545" description="Lipoprotein" evidence="1">
    <location>
        <begin position="23"/>
        <end position="149"/>
    </location>
</feature>
<feature type="signal peptide" evidence="1">
    <location>
        <begin position="1"/>
        <end position="22"/>
    </location>
</feature>
<accession>A9B3X9</accession>
<keyword evidence="1" id="KW-0732">Signal</keyword>
<evidence type="ECO:0000256" key="1">
    <source>
        <dbReference type="SAM" id="SignalP"/>
    </source>
</evidence>
<evidence type="ECO:0000313" key="2">
    <source>
        <dbReference type="EMBL" id="ABX06115.1"/>
    </source>
</evidence>
<reference evidence="2 3" key="1">
    <citation type="journal article" date="2011" name="Stand. Genomic Sci.">
        <title>Complete genome sequence of the filamentous gliding predatory bacterium Herpetosiphon aurantiacus type strain (114-95(T)).</title>
        <authorList>
            <person name="Kiss H."/>
            <person name="Nett M."/>
            <person name="Domin N."/>
            <person name="Martin K."/>
            <person name="Maresca J.A."/>
            <person name="Copeland A."/>
            <person name="Lapidus A."/>
            <person name="Lucas S."/>
            <person name="Berry K.W."/>
            <person name="Glavina Del Rio T."/>
            <person name="Dalin E."/>
            <person name="Tice H."/>
            <person name="Pitluck S."/>
            <person name="Richardson P."/>
            <person name="Bruce D."/>
            <person name="Goodwin L."/>
            <person name="Han C."/>
            <person name="Detter J.C."/>
            <person name="Schmutz J."/>
            <person name="Brettin T."/>
            <person name="Land M."/>
            <person name="Hauser L."/>
            <person name="Kyrpides N.C."/>
            <person name="Ivanova N."/>
            <person name="Goker M."/>
            <person name="Woyke T."/>
            <person name="Klenk H.P."/>
            <person name="Bryant D.A."/>
        </authorList>
    </citation>
    <scope>NUCLEOTIDE SEQUENCE [LARGE SCALE GENOMIC DNA]</scope>
    <source>
        <strain evidence="3">ATCC 23779 / DSM 785 / 114-95</strain>
    </source>
</reference>
<protein>
    <recommendedName>
        <fullName evidence="4">Lipoprotein</fullName>
    </recommendedName>
</protein>
<evidence type="ECO:0000313" key="3">
    <source>
        <dbReference type="Proteomes" id="UP000000787"/>
    </source>
</evidence>
<dbReference type="AlphaFoldDB" id="A9B3X9"/>
<dbReference type="HOGENOM" id="CLU_1747135_0_0_0"/>